<dbReference type="EMBL" id="JANEYF010001076">
    <property type="protein sequence ID" value="KAJ8966102.1"/>
    <property type="molecule type" value="Genomic_DNA"/>
</dbReference>
<keyword evidence="2 4" id="KW-0863">Zinc-finger</keyword>
<dbReference type="GO" id="GO:0031624">
    <property type="term" value="F:ubiquitin conjugating enzyme binding"/>
    <property type="evidence" value="ECO:0007669"/>
    <property type="project" value="TreeGrafter"/>
</dbReference>
<keyword evidence="3" id="KW-0862">Zinc</keyword>
<evidence type="ECO:0000313" key="6">
    <source>
        <dbReference type="EMBL" id="KAJ8966102.1"/>
    </source>
</evidence>
<comment type="caution">
    <text evidence="6">The sequence shown here is derived from an EMBL/GenBank/DDBJ whole genome shotgun (WGS) entry which is preliminary data.</text>
</comment>
<dbReference type="PANTHER" id="PTHR45877">
    <property type="entry name" value="E3 UBIQUITIN-PROTEIN LIGASE SIAH2"/>
    <property type="match status" value="1"/>
</dbReference>
<evidence type="ECO:0000256" key="4">
    <source>
        <dbReference type="PROSITE-ProRule" id="PRU00175"/>
    </source>
</evidence>
<feature type="domain" description="RING-type" evidence="5">
    <location>
        <begin position="318"/>
        <end position="353"/>
    </location>
</feature>
<dbReference type="GO" id="GO:0008270">
    <property type="term" value="F:zinc ion binding"/>
    <property type="evidence" value="ECO:0007669"/>
    <property type="project" value="UniProtKB-KW"/>
</dbReference>
<evidence type="ECO:0000313" key="7">
    <source>
        <dbReference type="Proteomes" id="UP001162156"/>
    </source>
</evidence>
<proteinExistence type="predicted"/>
<evidence type="ECO:0000259" key="5">
    <source>
        <dbReference type="PROSITE" id="PS50089"/>
    </source>
</evidence>
<dbReference type="AlphaFoldDB" id="A0AAV8ZLA1"/>
<keyword evidence="7" id="KW-1185">Reference proteome</keyword>
<dbReference type="Proteomes" id="UP001162156">
    <property type="component" value="Unassembled WGS sequence"/>
</dbReference>
<dbReference type="PANTHER" id="PTHR45877:SF2">
    <property type="entry name" value="E3 UBIQUITIN-PROTEIN LIGASE SINA-RELATED"/>
    <property type="match status" value="1"/>
</dbReference>
<dbReference type="InterPro" id="IPR013083">
    <property type="entry name" value="Znf_RING/FYVE/PHD"/>
</dbReference>
<dbReference type="SUPFAM" id="SSF49599">
    <property type="entry name" value="TRAF domain-like"/>
    <property type="match status" value="2"/>
</dbReference>
<evidence type="ECO:0000256" key="3">
    <source>
        <dbReference type="ARBA" id="ARBA00022833"/>
    </source>
</evidence>
<accession>A0AAV8ZLA1</accession>
<dbReference type="GO" id="GO:0043161">
    <property type="term" value="P:proteasome-mediated ubiquitin-dependent protein catabolic process"/>
    <property type="evidence" value="ECO:0007669"/>
    <property type="project" value="TreeGrafter"/>
</dbReference>
<evidence type="ECO:0000256" key="1">
    <source>
        <dbReference type="ARBA" id="ARBA00022723"/>
    </source>
</evidence>
<evidence type="ECO:0000256" key="2">
    <source>
        <dbReference type="ARBA" id="ARBA00022771"/>
    </source>
</evidence>
<gene>
    <name evidence="6" type="ORF">NQ314_003739</name>
</gene>
<keyword evidence="1" id="KW-0479">Metal-binding</keyword>
<name>A0AAV8ZLA1_9CUCU</name>
<dbReference type="Pfam" id="PF21362">
    <property type="entry name" value="Sina_RING"/>
    <property type="match status" value="1"/>
</dbReference>
<dbReference type="PROSITE" id="PS50089">
    <property type="entry name" value="ZF_RING_2"/>
    <property type="match status" value="1"/>
</dbReference>
<dbReference type="SUPFAM" id="SSF57850">
    <property type="entry name" value="RING/U-box"/>
    <property type="match status" value="1"/>
</dbReference>
<organism evidence="6 7">
    <name type="scientific">Rhamnusium bicolor</name>
    <dbReference type="NCBI Taxonomy" id="1586634"/>
    <lineage>
        <taxon>Eukaryota</taxon>
        <taxon>Metazoa</taxon>
        <taxon>Ecdysozoa</taxon>
        <taxon>Arthropoda</taxon>
        <taxon>Hexapoda</taxon>
        <taxon>Insecta</taxon>
        <taxon>Pterygota</taxon>
        <taxon>Neoptera</taxon>
        <taxon>Endopterygota</taxon>
        <taxon>Coleoptera</taxon>
        <taxon>Polyphaga</taxon>
        <taxon>Cucujiformia</taxon>
        <taxon>Chrysomeloidea</taxon>
        <taxon>Cerambycidae</taxon>
        <taxon>Lepturinae</taxon>
        <taxon>Rhagiini</taxon>
        <taxon>Rhamnusium</taxon>
    </lineage>
</organism>
<sequence>MGTKLLLPGHIASELRCDLCRGYLSIPPISSHEEKFSCGRCNPGWPRNVIYEHLAQFVLFPCTYCEEQLPWSDVPDHEQKCRHNIILCPASYEKNYKLSKMPASNLGEYHKDCQYRTMLCPFEYCDSKYALKDMSPHFDKFHKGYLFTNNLVSARKILKEEKVWNFNPDTQVCLLVFKQIPFLLFVHSDCNYNEDTGDIMSYDYYFSMFSFCKNQCDVKYTVSVTLMSDSDNANFTKKNQTVLRFNERLHLVNFLRIGLIKKNSFNFMTTTFKNLKKSENLILTYAIKILDTFEPLAEKYPNDKNRLKVDSLGKNFDCPICKDYMYPPVFNCDLGHSVCKTCKMKMSTCPFCKASIGNSRNFVFEDILETLQITCHNESKGCAFSGKIQEIKLHELMCLYNVY</sequence>
<dbReference type="GO" id="GO:0005737">
    <property type="term" value="C:cytoplasm"/>
    <property type="evidence" value="ECO:0007669"/>
    <property type="project" value="TreeGrafter"/>
</dbReference>
<dbReference type="GO" id="GO:0061630">
    <property type="term" value="F:ubiquitin protein ligase activity"/>
    <property type="evidence" value="ECO:0007669"/>
    <property type="project" value="TreeGrafter"/>
</dbReference>
<dbReference type="InterPro" id="IPR004162">
    <property type="entry name" value="SINA-like_animal"/>
</dbReference>
<dbReference type="InterPro" id="IPR049548">
    <property type="entry name" value="Sina-like_RING"/>
</dbReference>
<dbReference type="InterPro" id="IPR001841">
    <property type="entry name" value="Znf_RING"/>
</dbReference>
<protein>
    <recommendedName>
        <fullName evidence="5">RING-type domain-containing protein</fullName>
    </recommendedName>
</protein>
<reference evidence="6" key="1">
    <citation type="journal article" date="2023" name="Insect Mol. Biol.">
        <title>Genome sequencing provides insights into the evolution of gene families encoding plant cell wall-degrading enzymes in longhorned beetles.</title>
        <authorList>
            <person name="Shin N.R."/>
            <person name="Okamura Y."/>
            <person name="Kirsch R."/>
            <person name="Pauchet Y."/>
        </authorList>
    </citation>
    <scope>NUCLEOTIDE SEQUENCE</scope>
    <source>
        <strain evidence="6">RBIC_L_NR</strain>
    </source>
</reference>
<dbReference type="Gene3D" id="3.30.40.10">
    <property type="entry name" value="Zinc/RING finger domain, C3HC4 (zinc finger)"/>
    <property type="match status" value="3"/>
</dbReference>